<dbReference type="EMBL" id="MFJL01000019">
    <property type="protein sequence ID" value="OGG15742.1"/>
    <property type="molecule type" value="Genomic_DNA"/>
</dbReference>
<evidence type="ECO:0000256" key="1">
    <source>
        <dbReference type="SAM" id="Phobius"/>
    </source>
</evidence>
<evidence type="ECO:0000313" key="3">
    <source>
        <dbReference type="Proteomes" id="UP000176923"/>
    </source>
</evidence>
<proteinExistence type="predicted"/>
<gene>
    <name evidence="2" type="ORF">A3D77_01825</name>
</gene>
<sequence>MAPSSLLDPPDIFLVITMGLIFCSARLLVKGTLGISKAVRRVSPWFLILVWIRRESAVLCTFQEKAYRGRIELEK</sequence>
<accession>A0A1F5ZUE3</accession>
<feature type="transmembrane region" description="Helical" evidence="1">
    <location>
        <begin position="12"/>
        <end position="29"/>
    </location>
</feature>
<keyword evidence="1" id="KW-0812">Transmembrane</keyword>
<comment type="caution">
    <text evidence="2">The sequence shown here is derived from an EMBL/GenBank/DDBJ whole genome shotgun (WGS) entry which is preliminary data.</text>
</comment>
<dbReference type="AlphaFoldDB" id="A0A1F5ZUE3"/>
<reference evidence="2 3" key="1">
    <citation type="journal article" date="2016" name="Nat. Commun.">
        <title>Thousands of microbial genomes shed light on interconnected biogeochemical processes in an aquifer system.</title>
        <authorList>
            <person name="Anantharaman K."/>
            <person name="Brown C.T."/>
            <person name="Hug L.A."/>
            <person name="Sharon I."/>
            <person name="Castelle C.J."/>
            <person name="Probst A.J."/>
            <person name="Thomas B.C."/>
            <person name="Singh A."/>
            <person name="Wilkins M.J."/>
            <person name="Karaoz U."/>
            <person name="Brodie E.L."/>
            <person name="Williams K.H."/>
            <person name="Hubbard S.S."/>
            <person name="Banfield J.F."/>
        </authorList>
    </citation>
    <scope>NUCLEOTIDE SEQUENCE [LARGE SCALE GENOMIC DNA]</scope>
</reference>
<name>A0A1F5ZUE3_9BACT</name>
<keyword evidence="1" id="KW-0472">Membrane</keyword>
<keyword evidence="1" id="KW-1133">Transmembrane helix</keyword>
<dbReference type="Proteomes" id="UP000176923">
    <property type="component" value="Unassembled WGS sequence"/>
</dbReference>
<protein>
    <submittedName>
        <fullName evidence="2">Uncharacterized protein</fullName>
    </submittedName>
</protein>
<organism evidence="2 3">
    <name type="scientific">Candidatus Gottesmanbacteria bacterium RIFCSPHIGHO2_02_FULL_39_11</name>
    <dbReference type="NCBI Taxonomy" id="1798382"/>
    <lineage>
        <taxon>Bacteria</taxon>
        <taxon>Candidatus Gottesmaniibacteriota</taxon>
    </lineage>
</organism>
<evidence type="ECO:0000313" key="2">
    <source>
        <dbReference type="EMBL" id="OGG15742.1"/>
    </source>
</evidence>